<feature type="compositionally biased region" description="Basic and acidic residues" evidence="1">
    <location>
        <begin position="69"/>
        <end position="87"/>
    </location>
</feature>
<protein>
    <submittedName>
        <fullName evidence="4">Uncharacterized protein</fullName>
    </submittedName>
</protein>
<evidence type="ECO:0000313" key="5">
    <source>
        <dbReference type="Proteomes" id="UP001596241"/>
    </source>
</evidence>
<gene>
    <name evidence="4" type="ORF">ACFP3M_27480</name>
</gene>
<comment type="caution">
    <text evidence="4">The sequence shown here is derived from an EMBL/GenBank/DDBJ whole genome shotgun (WGS) entry which is preliminary data.</text>
</comment>
<dbReference type="PROSITE" id="PS51257">
    <property type="entry name" value="PROKAR_LIPOPROTEIN"/>
    <property type="match status" value="1"/>
</dbReference>
<organism evidence="4 5">
    <name type="scientific">Streptomyces ramulosus</name>
    <dbReference type="NCBI Taxonomy" id="47762"/>
    <lineage>
        <taxon>Bacteria</taxon>
        <taxon>Bacillati</taxon>
        <taxon>Actinomycetota</taxon>
        <taxon>Actinomycetes</taxon>
        <taxon>Kitasatosporales</taxon>
        <taxon>Streptomycetaceae</taxon>
        <taxon>Streptomyces</taxon>
    </lineage>
</organism>
<feature type="chain" id="PRO_5046596390" evidence="3">
    <location>
        <begin position="43"/>
        <end position="120"/>
    </location>
</feature>
<keyword evidence="2" id="KW-0472">Membrane</keyword>
<keyword evidence="3" id="KW-0732">Signal</keyword>
<feature type="region of interest" description="Disordered" evidence="1">
    <location>
        <begin position="37"/>
        <end position="94"/>
    </location>
</feature>
<dbReference type="Proteomes" id="UP001596241">
    <property type="component" value="Unassembled WGS sequence"/>
</dbReference>
<feature type="signal peptide" evidence="3">
    <location>
        <begin position="1"/>
        <end position="42"/>
    </location>
</feature>
<keyword evidence="2" id="KW-0812">Transmembrane</keyword>
<evidence type="ECO:0000313" key="4">
    <source>
        <dbReference type="EMBL" id="MFC5896545.1"/>
    </source>
</evidence>
<evidence type="ECO:0000256" key="2">
    <source>
        <dbReference type="SAM" id="Phobius"/>
    </source>
</evidence>
<evidence type="ECO:0000256" key="3">
    <source>
        <dbReference type="SAM" id="SignalP"/>
    </source>
</evidence>
<keyword evidence="2" id="KW-1133">Transmembrane helix</keyword>
<accession>A0ABW1FRS0</accession>
<name>A0ABW1FRS0_9ACTN</name>
<dbReference type="RefSeq" id="WP_345093342.1">
    <property type="nucleotide sequence ID" value="NZ_BAAAWG010000025.1"/>
</dbReference>
<dbReference type="EMBL" id="JBHSPW010000015">
    <property type="protein sequence ID" value="MFC5896545.1"/>
    <property type="molecule type" value="Genomic_DNA"/>
</dbReference>
<sequence>MPVLRTASRTPVRSVRPVPLALAALAALTGTLACTTPAAAHAPEPRPAVVRDAPGPRPAVRDAALPHGAAHEAAHGRDAGHGTEGKGEAGPPALGGMALLATGAAFLFARQHHKAVRGRA</sequence>
<feature type="transmembrane region" description="Helical" evidence="2">
    <location>
        <begin position="89"/>
        <end position="109"/>
    </location>
</feature>
<keyword evidence="5" id="KW-1185">Reference proteome</keyword>
<proteinExistence type="predicted"/>
<evidence type="ECO:0000256" key="1">
    <source>
        <dbReference type="SAM" id="MobiDB-lite"/>
    </source>
</evidence>
<reference evidence="5" key="1">
    <citation type="journal article" date="2019" name="Int. J. Syst. Evol. Microbiol.">
        <title>The Global Catalogue of Microorganisms (GCM) 10K type strain sequencing project: providing services to taxonomists for standard genome sequencing and annotation.</title>
        <authorList>
            <consortium name="The Broad Institute Genomics Platform"/>
            <consortium name="The Broad Institute Genome Sequencing Center for Infectious Disease"/>
            <person name="Wu L."/>
            <person name="Ma J."/>
        </authorList>
    </citation>
    <scope>NUCLEOTIDE SEQUENCE [LARGE SCALE GENOMIC DNA]</scope>
    <source>
        <strain evidence="5">CGMCC 1.15809</strain>
    </source>
</reference>